<dbReference type="PRINTS" id="PR00455">
    <property type="entry name" value="HTHTETR"/>
</dbReference>
<keyword evidence="2 4" id="KW-0238">DNA-binding</keyword>
<dbReference type="EMBL" id="QGUI02000008">
    <property type="protein sequence ID" value="MFO7190928.1"/>
    <property type="molecule type" value="Genomic_DNA"/>
</dbReference>
<dbReference type="PANTHER" id="PTHR30055">
    <property type="entry name" value="HTH-TYPE TRANSCRIPTIONAL REGULATOR RUTR"/>
    <property type="match status" value="1"/>
</dbReference>
<feature type="DNA-binding region" description="H-T-H motif" evidence="4">
    <location>
        <begin position="232"/>
        <end position="251"/>
    </location>
</feature>
<dbReference type="AlphaFoldDB" id="A0ABD6FAA8"/>
<keyword evidence="3" id="KW-0804">Transcription</keyword>
<organism evidence="6 7">
    <name type="scientific">Thermocrispum agreste</name>
    <dbReference type="NCBI Taxonomy" id="37925"/>
    <lineage>
        <taxon>Bacteria</taxon>
        <taxon>Bacillati</taxon>
        <taxon>Actinomycetota</taxon>
        <taxon>Actinomycetes</taxon>
        <taxon>Pseudonocardiales</taxon>
        <taxon>Pseudonocardiaceae</taxon>
        <taxon>Thermocrispum</taxon>
    </lineage>
</organism>
<dbReference type="SUPFAM" id="SSF48498">
    <property type="entry name" value="Tetracyclin repressor-like, C-terminal domain"/>
    <property type="match status" value="1"/>
</dbReference>
<accession>A0ABD6FAA8</accession>
<evidence type="ECO:0000313" key="6">
    <source>
        <dbReference type="EMBL" id="MFO7190928.1"/>
    </source>
</evidence>
<dbReference type="SUPFAM" id="SSF46689">
    <property type="entry name" value="Homeodomain-like"/>
    <property type="match status" value="2"/>
</dbReference>
<dbReference type="PROSITE" id="PS50977">
    <property type="entry name" value="HTH_TETR_2"/>
    <property type="match status" value="2"/>
</dbReference>
<dbReference type="InterPro" id="IPR009057">
    <property type="entry name" value="Homeodomain-like_sf"/>
</dbReference>
<dbReference type="Pfam" id="PF00440">
    <property type="entry name" value="TetR_N"/>
    <property type="match status" value="2"/>
</dbReference>
<dbReference type="GO" id="GO:0006355">
    <property type="term" value="P:regulation of DNA-templated transcription"/>
    <property type="evidence" value="ECO:0007669"/>
    <property type="project" value="UniProtKB-ARBA"/>
</dbReference>
<dbReference type="InterPro" id="IPR050109">
    <property type="entry name" value="HTH-type_TetR-like_transc_reg"/>
</dbReference>
<dbReference type="InterPro" id="IPR036271">
    <property type="entry name" value="Tet_transcr_reg_TetR-rel_C_sf"/>
</dbReference>
<sequence>MTRAHQGVRRRPRNRKAQIVAAAADVFYREGFHRAGTAQIASAVGITAGALYRHFRSKQDLLAAAIIDVFDRATADVGEAESIEDAVARLARSGTERRPAGVLWTRESRHVGDEQRAAIRERCFAVIRRLVALLRQDRPELSAQAAELLAWATLAVLTSFSYHTTAAKPERIRLLLHRMATTVVDHTPAADLDEHVGTAPPAAPGLAAGSRRESLLAAAIRLFHERGYHDVSIEDIGAAVGIASASVYNHFAVKSDLLVAALVRGASTLQLGMSHALAQAGDAEEAMRLAMRSYVDLALSHHELFGALVTEVMNLPDEQRHEIRRLQRDYVAEWVRLLQQVRSDLTETEARFFVHGGLTTVNDVSRTSHLRGLSNIDRALPELALAVMLRS</sequence>
<dbReference type="InterPro" id="IPR001647">
    <property type="entry name" value="HTH_TetR"/>
</dbReference>
<evidence type="ECO:0000313" key="7">
    <source>
        <dbReference type="Proteomes" id="UP000249324"/>
    </source>
</evidence>
<dbReference type="InterPro" id="IPR041490">
    <property type="entry name" value="KstR2_TetR_C"/>
</dbReference>
<feature type="DNA-binding region" description="H-T-H motif" evidence="4">
    <location>
        <begin position="36"/>
        <end position="55"/>
    </location>
</feature>
<dbReference type="GO" id="GO:0003677">
    <property type="term" value="F:DNA binding"/>
    <property type="evidence" value="ECO:0007669"/>
    <property type="project" value="UniProtKB-UniRule"/>
</dbReference>
<dbReference type="Pfam" id="PF17932">
    <property type="entry name" value="TetR_C_24"/>
    <property type="match status" value="1"/>
</dbReference>
<reference evidence="6 7" key="1">
    <citation type="journal article" date="2021" name="BMC Genomics">
        <title>Genome-resolved metagenome and metatranscriptome analyses of thermophilic composting reveal key bacterial players and their metabolic interactions.</title>
        <authorList>
            <person name="Braga L.P.P."/>
            <person name="Pereira R.V."/>
            <person name="Martins L.F."/>
            <person name="Moura L.M.S."/>
            <person name="Sanchez F.B."/>
            <person name="Patane J.S.L."/>
            <person name="da Silva A.M."/>
            <person name="Setubal J.C."/>
        </authorList>
    </citation>
    <scope>NUCLEOTIDE SEQUENCE [LARGE SCALE GENOMIC DNA]</scope>
    <source>
        <strain evidence="6">ZC4RG45</strain>
    </source>
</reference>
<evidence type="ECO:0000256" key="3">
    <source>
        <dbReference type="ARBA" id="ARBA00023163"/>
    </source>
</evidence>
<evidence type="ECO:0000256" key="2">
    <source>
        <dbReference type="ARBA" id="ARBA00023125"/>
    </source>
</evidence>
<evidence type="ECO:0000259" key="5">
    <source>
        <dbReference type="PROSITE" id="PS50977"/>
    </source>
</evidence>
<gene>
    <name evidence="6" type="ORF">DIU77_001605</name>
</gene>
<keyword evidence="1" id="KW-0805">Transcription regulation</keyword>
<proteinExistence type="predicted"/>
<protein>
    <submittedName>
        <fullName evidence="6">TetR/AcrR family transcriptional regulator</fullName>
    </submittedName>
</protein>
<dbReference type="Proteomes" id="UP000249324">
    <property type="component" value="Unassembled WGS sequence"/>
</dbReference>
<dbReference type="Gene3D" id="1.10.10.60">
    <property type="entry name" value="Homeodomain-like"/>
    <property type="match status" value="2"/>
</dbReference>
<comment type="caution">
    <text evidence="6">The sequence shown here is derived from an EMBL/GenBank/DDBJ whole genome shotgun (WGS) entry which is preliminary data.</text>
</comment>
<feature type="domain" description="HTH tetR-type" evidence="5">
    <location>
        <begin position="13"/>
        <end position="73"/>
    </location>
</feature>
<dbReference type="Gene3D" id="1.10.357.10">
    <property type="entry name" value="Tetracycline Repressor, domain 2"/>
    <property type="match status" value="2"/>
</dbReference>
<evidence type="ECO:0000256" key="1">
    <source>
        <dbReference type="ARBA" id="ARBA00023015"/>
    </source>
</evidence>
<dbReference type="PANTHER" id="PTHR30055:SF234">
    <property type="entry name" value="HTH-TYPE TRANSCRIPTIONAL REGULATOR BETI"/>
    <property type="match status" value="1"/>
</dbReference>
<evidence type="ECO:0000256" key="4">
    <source>
        <dbReference type="PROSITE-ProRule" id="PRU00335"/>
    </source>
</evidence>
<name>A0ABD6FAA8_9PSEU</name>
<feature type="domain" description="HTH tetR-type" evidence="5">
    <location>
        <begin position="209"/>
        <end position="269"/>
    </location>
</feature>